<feature type="region of interest" description="Disordered" evidence="2">
    <location>
        <begin position="737"/>
        <end position="770"/>
    </location>
</feature>
<proteinExistence type="inferred from homology"/>
<dbReference type="InterPro" id="IPR003692">
    <property type="entry name" value="Hydantoinase_B"/>
</dbReference>
<evidence type="ECO:0000259" key="5">
    <source>
        <dbReference type="Pfam" id="PF05378"/>
    </source>
</evidence>
<evidence type="ECO:0008006" key="9">
    <source>
        <dbReference type="Google" id="ProtNLM"/>
    </source>
</evidence>
<gene>
    <name evidence="7" type="ORF">BU26DRAFT_562506</name>
</gene>
<feature type="domain" description="Hydantoinase B/oxoprolinase" evidence="4">
    <location>
        <begin position="773"/>
        <end position="1302"/>
    </location>
</feature>
<evidence type="ECO:0000259" key="6">
    <source>
        <dbReference type="Pfam" id="PF19278"/>
    </source>
</evidence>
<evidence type="ECO:0000259" key="4">
    <source>
        <dbReference type="Pfam" id="PF02538"/>
    </source>
</evidence>
<dbReference type="OrthoDB" id="3643at2759"/>
<dbReference type="Pfam" id="PF01968">
    <property type="entry name" value="Hydantoinase_A"/>
    <property type="match status" value="1"/>
</dbReference>
<evidence type="ECO:0000256" key="1">
    <source>
        <dbReference type="ARBA" id="ARBA00010403"/>
    </source>
</evidence>
<evidence type="ECO:0000313" key="7">
    <source>
        <dbReference type="EMBL" id="KAF2250530.1"/>
    </source>
</evidence>
<dbReference type="EMBL" id="ML987193">
    <property type="protein sequence ID" value="KAF2250530.1"/>
    <property type="molecule type" value="Genomic_DNA"/>
</dbReference>
<reference evidence="7" key="1">
    <citation type="journal article" date="2020" name="Stud. Mycol.">
        <title>101 Dothideomycetes genomes: a test case for predicting lifestyles and emergence of pathogens.</title>
        <authorList>
            <person name="Haridas S."/>
            <person name="Albert R."/>
            <person name="Binder M."/>
            <person name="Bloem J."/>
            <person name="Labutti K."/>
            <person name="Salamov A."/>
            <person name="Andreopoulos B."/>
            <person name="Baker S."/>
            <person name="Barry K."/>
            <person name="Bills G."/>
            <person name="Bluhm B."/>
            <person name="Cannon C."/>
            <person name="Castanera R."/>
            <person name="Culley D."/>
            <person name="Daum C."/>
            <person name="Ezra D."/>
            <person name="Gonzalez J."/>
            <person name="Henrissat B."/>
            <person name="Kuo A."/>
            <person name="Liang C."/>
            <person name="Lipzen A."/>
            <person name="Lutzoni F."/>
            <person name="Magnuson J."/>
            <person name="Mondo S."/>
            <person name="Nolan M."/>
            <person name="Ohm R."/>
            <person name="Pangilinan J."/>
            <person name="Park H.-J."/>
            <person name="Ramirez L."/>
            <person name="Alfaro M."/>
            <person name="Sun H."/>
            <person name="Tritt A."/>
            <person name="Yoshinaga Y."/>
            <person name="Zwiers L.-H."/>
            <person name="Turgeon B."/>
            <person name="Goodwin S."/>
            <person name="Spatafora J."/>
            <person name="Crous P."/>
            <person name="Grigoriev I."/>
        </authorList>
    </citation>
    <scope>NUCLEOTIDE SEQUENCE</scope>
    <source>
        <strain evidence="7">CBS 122368</strain>
    </source>
</reference>
<dbReference type="InterPro" id="IPR008040">
    <property type="entry name" value="Hydant_A_N"/>
</dbReference>
<protein>
    <recommendedName>
        <fullName evidence="9">5-oxoprolinase</fullName>
    </recommendedName>
</protein>
<evidence type="ECO:0000259" key="3">
    <source>
        <dbReference type="Pfam" id="PF01968"/>
    </source>
</evidence>
<dbReference type="GO" id="GO:0017168">
    <property type="term" value="F:5-oxoprolinase (ATP-hydrolyzing) activity"/>
    <property type="evidence" value="ECO:0007669"/>
    <property type="project" value="TreeGrafter"/>
</dbReference>
<dbReference type="Pfam" id="PF02538">
    <property type="entry name" value="Hydantoinase_B"/>
    <property type="match status" value="1"/>
</dbReference>
<dbReference type="Pfam" id="PF19278">
    <property type="entry name" value="Hydant_A_C"/>
    <property type="match status" value="1"/>
</dbReference>
<accession>A0A6A6ILV7</accession>
<dbReference type="Proteomes" id="UP000800094">
    <property type="component" value="Unassembled WGS sequence"/>
</dbReference>
<keyword evidence="8" id="KW-1185">Reference proteome</keyword>
<dbReference type="GO" id="GO:0006749">
    <property type="term" value="P:glutathione metabolic process"/>
    <property type="evidence" value="ECO:0007669"/>
    <property type="project" value="TreeGrafter"/>
</dbReference>
<comment type="similarity">
    <text evidence="1">Belongs to the oxoprolinase family.</text>
</comment>
<evidence type="ECO:0000313" key="8">
    <source>
        <dbReference type="Proteomes" id="UP000800094"/>
    </source>
</evidence>
<feature type="domain" description="Hydantoinase/oxoprolinase N-terminal" evidence="5">
    <location>
        <begin position="14"/>
        <end position="228"/>
    </location>
</feature>
<organism evidence="7 8">
    <name type="scientific">Trematosphaeria pertusa</name>
    <dbReference type="NCBI Taxonomy" id="390896"/>
    <lineage>
        <taxon>Eukaryota</taxon>
        <taxon>Fungi</taxon>
        <taxon>Dikarya</taxon>
        <taxon>Ascomycota</taxon>
        <taxon>Pezizomycotina</taxon>
        <taxon>Dothideomycetes</taxon>
        <taxon>Pleosporomycetidae</taxon>
        <taxon>Pleosporales</taxon>
        <taxon>Massarineae</taxon>
        <taxon>Trematosphaeriaceae</taxon>
        <taxon>Trematosphaeria</taxon>
    </lineage>
</organism>
<dbReference type="GO" id="GO:0005829">
    <property type="term" value="C:cytosol"/>
    <property type="evidence" value="ECO:0007669"/>
    <property type="project" value="TreeGrafter"/>
</dbReference>
<dbReference type="InterPro" id="IPR049517">
    <property type="entry name" value="ACX-like_C"/>
</dbReference>
<dbReference type="GeneID" id="54586373"/>
<feature type="domain" description="Hydantoinase A/oxoprolinase" evidence="3">
    <location>
        <begin position="247"/>
        <end position="539"/>
    </location>
</feature>
<dbReference type="RefSeq" id="XP_033685534.1">
    <property type="nucleotide sequence ID" value="XM_033833043.1"/>
</dbReference>
<dbReference type="InterPro" id="IPR045079">
    <property type="entry name" value="Oxoprolinase-like"/>
</dbReference>
<name>A0A6A6ILV7_9PLEO</name>
<dbReference type="Pfam" id="PF05378">
    <property type="entry name" value="Hydant_A_N"/>
    <property type="match status" value="1"/>
</dbReference>
<feature type="compositionally biased region" description="Basic and acidic residues" evidence="2">
    <location>
        <begin position="740"/>
        <end position="763"/>
    </location>
</feature>
<evidence type="ECO:0000256" key="2">
    <source>
        <dbReference type="SAM" id="MobiDB-lite"/>
    </source>
</evidence>
<dbReference type="PANTHER" id="PTHR11365">
    <property type="entry name" value="5-OXOPROLINASE RELATED"/>
    <property type="match status" value="1"/>
</dbReference>
<dbReference type="PANTHER" id="PTHR11365:SF26">
    <property type="entry name" value="5-OXOPROLINASE"/>
    <property type="match status" value="1"/>
</dbReference>
<dbReference type="InterPro" id="IPR002821">
    <property type="entry name" value="Hydantoinase_A"/>
</dbReference>
<feature type="domain" description="Acetophenone carboxylase-like C-terminal" evidence="6">
    <location>
        <begin position="632"/>
        <end position="728"/>
    </location>
</feature>
<sequence length="1307" mass="141495">MPSGPNEVEPKIDIFIDRGGTFTDCIGIPQDNRGEDIVVKLLSVDPENYQDAPTEGIRRILENFTGANIPRNDKLDYSRIGVIRMGTTVATNALLERKGERIALLITKGFRDALEIGYQARPKLFDLAINKPDVLYSEVVEVEERVTLEDSAKDPFAGCIDVASDSRLRIGQSGDVVRVLLPLEIEATRRSLRDLRSRGFTSVSICFAHSYTFPDHENIAGQLAEEEGFTSISKSSALLPMIKLISRGMSASADAYLTPAIKDYARTFKSGFRRSLAGAQCQFMQSDGGLVDIDRLTGLRAILSGPAGGVVGYARTSYTIDKVPVIGFDMGGTSTDVSRFGGELEHVFETTTAGVTIQCPQLDINTVAAGGGSILAWKNGLFHVGPESASAHPGPACYRKGGPLTVTDANLFLGRLIPAYFPCIFGPEENLPLDHERTAALFHELATSISEDIQRLISPEEIAEGFLNVANEAMCRPIRALTEGKGFNTSHHRLAVFGGAGGQHACSIAEKLGIHTVIIHKYSSVLSAYGMALADLVEEAQEPCSLTLEHSSEQLIAKRFKQIEDRVLLGLADQGATSAPGLEIQRFLNLRYDGSDTQIMTPLPVDGNFKAAFEERHKREFTFLLPGRKILIDDVRVRGVAKEYSRPEYNFMKELSAATAPNSVKPERHSRAYFQQHGWLDVPVFRLSSLVAKTHIPGPAVIIDNTQTIVVTPSSIASILRDHVILHVGAVEKSSPNSEIELRKPEVGERGDPDSEGREESCPRDSSLPKAPDAIQLSIFGHRFMSIAEQMGRTLQKTSVSINIKERLDFSCAIFGPTGDLVANAPHVPVHLGSMAYAVKYQHERHGSTLQPGDVLVANHPISGGTHLPDITVITPVFGALGNIVFYTASRGHHRDIGGYEGISGNANATTLHQEGASIISFKLVSGGVFDEAGITRILVDEPAQHPNCVGTRSLSDNLSDLKAQIAANAKGASLIEDLITEYGQHTVQFYMSAIQSNAEIAVRKFLQQTHTRVRGRPLRATDSLDNGTRIALSIRTREDGSADFDFAGTGPECLGNNNAPPSICLSAIIYSLRCLINEDIPLNQGCLSSINVINPKGSILNPSHYAAVYAGNTQTSQRIVDVILKAFRACAASHGCMNSIGFFGGRDRKEGDGYKFAYGETICGGAGAGPTWNGASAVHVHMTNTRISDVEVLEKRYPILLREFSIRRGSGGRGQRNGGDGVTRVIECREPLTFSMISERRVSRPYGMDGGEEGEAGQNLIKKVEDGESRIVSLGPRGIVKLKEGEQFIIKTPGGGGWGAPPHESE</sequence>